<dbReference type="PANTHER" id="PTHR41283">
    <property type="entry name" value="AMINOGLYCOSIDE PHOSPHOTRANSFERASE"/>
    <property type="match status" value="1"/>
</dbReference>
<dbReference type="SUPFAM" id="SSF56112">
    <property type="entry name" value="Protein kinase-like (PK-like)"/>
    <property type="match status" value="1"/>
</dbReference>
<dbReference type="Pfam" id="PF01636">
    <property type="entry name" value="APH"/>
    <property type="match status" value="1"/>
</dbReference>
<dbReference type="RefSeq" id="WP_147210290.1">
    <property type="nucleotide sequence ID" value="NZ_BJYM01000007.1"/>
</dbReference>
<evidence type="ECO:0000313" key="2">
    <source>
        <dbReference type="EMBL" id="GEN87315.1"/>
    </source>
</evidence>
<sequence length="303" mass="36246">MVNIREIITSNHLHAESYKELKAGYSSAKKYKLYSSENNPAYLLKIYDFEKRDRIKHEFELLNHHYQNKVLCQKAKLFGYSEKEWICYLILPYIKGISGDIALPELGEHSQYKIGLQAGRELRKIHLLTPDITFNWYQKRFQKYQDKLQICKKFGLAFYKQKFIEGYINENIDMLKNSPVSFQHDDFHPQNIIIKNEKLNGIIDFDSFDWGDPWEEFFKLPKYTIQTSIYFAKGQVMGYFDNKIPDIFWRKYNLFVALNQHANQISGYLRGNLKDVQERTRYIIETHDFNNNNPPEWFVRCSI</sequence>
<organism evidence="2 3">
    <name type="scientific">Oceanobacillus sojae</name>
    <dbReference type="NCBI Taxonomy" id="582851"/>
    <lineage>
        <taxon>Bacteria</taxon>
        <taxon>Bacillati</taxon>
        <taxon>Bacillota</taxon>
        <taxon>Bacilli</taxon>
        <taxon>Bacillales</taxon>
        <taxon>Bacillaceae</taxon>
        <taxon>Oceanobacillus</taxon>
    </lineage>
</organism>
<dbReference type="OrthoDB" id="334783at2"/>
<proteinExistence type="predicted"/>
<dbReference type="InterPro" id="IPR002575">
    <property type="entry name" value="Aminoglycoside_PTrfase"/>
</dbReference>
<dbReference type="PANTHER" id="PTHR41283:SF1">
    <property type="entry name" value="AMINOGLYCOSIDE PHOSPHOTRANSFERASE DOMAIN-CONTAINING PROTEIN"/>
    <property type="match status" value="1"/>
</dbReference>
<feature type="domain" description="Aminoglycoside phosphotransferase" evidence="1">
    <location>
        <begin position="18"/>
        <end position="240"/>
    </location>
</feature>
<name>A0A511ZIQ3_9BACI</name>
<comment type="caution">
    <text evidence="2">The sequence shown here is derived from an EMBL/GenBank/DDBJ whole genome shotgun (WGS) entry which is preliminary data.</text>
</comment>
<protein>
    <submittedName>
        <fullName evidence="2">Aminoglycoside phosphotransferase</fullName>
    </submittedName>
</protein>
<dbReference type="EMBL" id="BJYM01000007">
    <property type="protein sequence ID" value="GEN87315.1"/>
    <property type="molecule type" value="Genomic_DNA"/>
</dbReference>
<dbReference type="Proteomes" id="UP000321558">
    <property type="component" value="Unassembled WGS sequence"/>
</dbReference>
<dbReference type="Gene3D" id="3.90.1200.10">
    <property type="match status" value="1"/>
</dbReference>
<evidence type="ECO:0000313" key="3">
    <source>
        <dbReference type="Proteomes" id="UP000321558"/>
    </source>
</evidence>
<keyword evidence="2" id="KW-0808">Transferase</keyword>
<reference evidence="2 3" key="1">
    <citation type="submission" date="2019-07" db="EMBL/GenBank/DDBJ databases">
        <title>Whole genome shotgun sequence of Oceanobacillus sojae NBRC 105379.</title>
        <authorList>
            <person name="Hosoyama A."/>
            <person name="Uohara A."/>
            <person name="Ohji S."/>
            <person name="Ichikawa N."/>
        </authorList>
    </citation>
    <scope>NUCLEOTIDE SEQUENCE [LARGE SCALE GENOMIC DNA]</scope>
    <source>
        <strain evidence="2 3">NBRC 105379</strain>
    </source>
</reference>
<dbReference type="InterPro" id="IPR011009">
    <property type="entry name" value="Kinase-like_dom_sf"/>
</dbReference>
<gene>
    <name evidence="2" type="ORF">OSO01_20540</name>
</gene>
<keyword evidence="3" id="KW-1185">Reference proteome</keyword>
<dbReference type="AlphaFoldDB" id="A0A511ZIQ3"/>
<dbReference type="GO" id="GO:0016740">
    <property type="term" value="F:transferase activity"/>
    <property type="evidence" value="ECO:0007669"/>
    <property type="project" value="UniProtKB-KW"/>
</dbReference>
<accession>A0A511ZIQ3</accession>
<evidence type="ECO:0000259" key="1">
    <source>
        <dbReference type="Pfam" id="PF01636"/>
    </source>
</evidence>